<dbReference type="Proteomes" id="UP001341135">
    <property type="component" value="Chromosome"/>
</dbReference>
<accession>A0ABM8IY02</accession>
<evidence type="ECO:0000259" key="1">
    <source>
        <dbReference type="Pfam" id="PF04016"/>
    </source>
</evidence>
<protein>
    <recommendedName>
        <fullName evidence="5">Heavy-metal chelation domain-containing protein</fullName>
    </recommendedName>
</protein>
<dbReference type="RefSeq" id="WP_338251709.1">
    <property type="nucleotide sequence ID" value="NZ_AP028907.1"/>
</dbReference>
<dbReference type="InterPro" id="IPR007161">
    <property type="entry name" value="DUF364"/>
</dbReference>
<reference evidence="3 4" key="1">
    <citation type="submission" date="2023-09" db="EMBL/GenBank/DDBJ databases">
        <title>Pyrofollis japonicus gen. nov. sp. nov., a novel member of the family Pyrodictiaceae isolated from the Iheya North hydrothermal field.</title>
        <authorList>
            <person name="Miyazaki U."/>
            <person name="Sanari M."/>
            <person name="Tame A."/>
            <person name="Kitajima M."/>
            <person name="Okamoto A."/>
            <person name="Sawayama S."/>
            <person name="Miyazaki J."/>
            <person name="Takai K."/>
            <person name="Nakagawa S."/>
        </authorList>
    </citation>
    <scope>NUCLEOTIDE SEQUENCE [LARGE SCALE GENOMIC DNA]</scope>
    <source>
        <strain evidence="3 4">AV2</strain>
    </source>
</reference>
<feature type="domain" description="Putative heavy-metal chelation" evidence="1">
    <location>
        <begin position="118"/>
        <end position="269"/>
    </location>
</feature>
<evidence type="ECO:0000259" key="2">
    <source>
        <dbReference type="Pfam" id="PF13938"/>
    </source>
</evidence>
<evidence type="ECO:0000313" key="3">
    <source>
        <dbReference type="EMBL" id="BES80992.1"/>
    </source>
</evidence>
<keyword evidence="4" id="KW-1185">Reference proteome</keyword>
<feature type="domain" description="DUF4213" evidence="2">
    <location>
        <begin position="26"/>
        <end position="97"/>
    </location>
</feature>
<evidence type="ECO:0000313" key="4">
    <source>
        <dbReference type="Proteomes" id="UP001341135"/>
    </source>
</evidence>
<evidence type="ECO:0008006" key="5">
    <source>
        <dbReference type="Google" id="ProtNLM"/>
    </source>
</evidence>
<dbReference type="Pfam" id="PF04016">
    <property type="entry name" value="DUF364"/>
    <property type="match status" value="1"/>
</dbReference>
<organism evidence="3 4">
    <name type="scientific">Pyrodictium abyssi</name>
    <dbReference type="NCBI Taxonomy" id="54256"/>
    <lineage>
        <taxon>Archaea</taxon>
        <taxon>Thermoproteota</taxon>
        <taxon>Thermoprotei</taxon>
        <taxon>Desulfurococcales</taxon>
        <taxon>Pyrodictiaceae</taxon>
        <taxon>Pyrodictium</taxon>
    </lineage>
</organism>
<name>A0ABM8IY02_9CREN</name>
<dbReference type="GeneID" id="89288593"/>
<dbReference type="SUPFAM" id="SSF159713">
    <property type="entry name" value="Dhaf3308-like"/>
    <property type="match status" value="1"/>
</dbReference>
<dbReference type="Gene3D" id="3.40.50.11590">
    <property type="match status" value="1"/>
</dbReference>
<sequence>MHQRPAWRMLSRALLEALDGPLRRWAGLGVVDAFAGRSHVYVELEGGWCGVSLVPHWLPVEPLDERLEDATPRMLARLAGRGLPLAAAFAVAAVNAVTSAWIECTAEPGVEVQRRSLAEVLGAGRGDRVVLLGYMAGLARELGVAGAEVLVAELDPALRGEARRAGYHVLETIEETLGALRSASLVVASGSAVLDPPRLLEEFAAARAARERVLVGHTSSFHPVVGARLGATIVAGTYIDRGVCRELRWTVAAGGGPHRAETRRRIRLVKWVARTPQG</sequence>
<dbReference type="EMBL" id="AP028907">
    <property type="protein sequence ID" value="BES80992.1"/>
    <property type="molecule type" value="Genomic_DNA"/>
</dbReference>
<gene>
    <name evidence="3" type="ORF">PABY_05590</name>
</gene>
<dbReference type="Pfam" id="PF13938">
    <property type="entry name" value="DUF4213"/>
    <property type="match status" value="1"/>
</dbReference>
<proteinExistence type="predicted"/>
<dbReference type="InterPro" id="IPR025251">
    <property type="entry name" value="DUF4213"/>
</dbReference>